<dbReference type="EMBL" id="JAJFAZ020000095">
    <property type="protein sequence ID" value="KAI5310985.1"/>
    <property type="molecule type" value="Genomic_DNA"/>
</dbReference>
<protein>
    <submittedName>
        <fullName evidence="1">Uncharacterized protein</fullName>
    </submittedName>
</protein>
<dbReference type="AlphaFoldDB" id="A0AAD4UP34"/>
<sequence>MKKHNKSLRDCIKRLKGKKSNIVGCDDRIASFAFKKGLLTEYELYLRVDYGSQSNLRKCLHQSGRYELWDYYQIVVKNFAKQAASHPMRQDRRMTYPTLGIMSGSVSRSLKAALHLVKATLNLRFLLIKSRPRLRRPTPDSPLEPVTNSVSHLTYGRCRTHFTKVLFFINLNMKGLRLLLKFPQNLPVSGTFSSFTLHANKCQNSPTFSTHKVKECTIVKSIQMGFTPSTQTQNEQAEQLKIKFIIRGRGK</sequence>
<organism evidence="1 2">
    <name type="scientific">Prunus dulcis</name>
    <name type="common">Almond</name>
    <name type="synonym">Amygdalus dulcis</name>
    <dbReference type="NCBI Taxonomy" id="3755"/>
    <lineage>
        <taxon>Eukaryota</taxon>
        <taxon>Viridiplantae</taxon>
        <taxon>Streptophyta</taxon>
        <taxon>Embryophyta</taxon>
        <taxon>Tracheophyta</taxon>
        <taxon>Spermatophyta</taxon>
        <taxon>Magnoliopsida</taxon>
        <taxon>eudicotyledons</taxon>
        <taxon>Gunneridae</taxon>
        <taxon>Pentapetalae</taxon>
        <taxon>rosids</taxon>
        <taxon>fabids</taxon>
        <taxon>Rosales</taxon>
        <taxon>Rosaceae</taxon>
        <taxon>Amygdaloideae</taxon>
        <taxon>Amygdaleae</taxon>
        <taxon>Prunus</taxon>
    </lineage>
</organism>
<evidence type="ECO:0000313" key="1">
    <source>
        <dbReference type="EMBL" id="KAI5310985.1"/>
    </source>
</evidence>
<proteinExistence type="predicted"/>
<comment type="caution">
    <text evidence="1">The sequence shown here is derived from an EMBL/GenBank/DDBJ whole genome shotgun (WGS) entry which is preliminary data.</text>
</comment>
<name>A0AAD4UP34_PRUDU</name>
<keyword evidence="2" id="KW-1185">Reference proteome</keyword>
<reference evidence="1 2" key="1">
    <citation type="journal article" date="2022" name="G3 (Bethesda)">
        <title>Whole-genome sequence and methylome profiling of the almond [Prunus dulcis (Mill.) D.A. Webb] cultivar 'Nonpareil'.</title>
        <authorList>
            <person name="D'Amico-Willman K.M."/>
            <person name="Ouma W.Z."/>
            <person name="Meulia T."/>
            <person name="Sideli G.M."/>
            <person name="Gradziel T.M."/>
            <person name="Fresnedo-Ramirez J."/>
        </authorList>
    </citation>
    <scope>NUCLEOTIDE SEQUENCE [LARGE SCALE GENOMIC DNA]</scope>
    <source>
        <strain evidence="1">Clone GOH B32 T37-40</strain>
    </source>
</reference>
<evidence type="ECO:0000313" key="2">
    <source>
        <dbReference type="Proteomes" id="UP001054821"/>
    </source>
</evidence>
<gene>
    <name evidence="1" type="ORF">L3X38_026274</name>
</gene>
<accession>A0AAD4UP34</accession>
<dbReference type="Proteomes" id="UP001054821">
    <property type="component" value="Unassembled WGS sequence"/>
</dbReference>